<dbReference type="InterPro" id="IPR005662">
    <property type="entry name" value="GTPase_Era-like"/>
</dbReference>
<evidence type="ECO:0000313" key="5">
    <source>
        <dbReference type="Proteomes" id="UP001596264"/>
    </source>
</evidence>
<reference evidence="5" key="1">
    <citation type="journal article" date="2019" name="Int. J. Syst. Evol. Microbiol.">
        <title>The Global Catalogue of Microorganisms (GCM) 10K type strain sequencing project: providing services to taxonomists for standard genome sequencing and annotation.</title>
        <authorList>
            <consortium name="The Broad Institute Genomics Platform"/>
            <consortium name="The Broad Institute Genome Sequencing Center for Infectious Disease"/>
            <person name="Wu L."/>
            <person name="Ma J."/>
        </authorList>
    </citation>
    <scope>NUCLEOTIDE SEQUENCE [LARGE SCALE GENOMIC DNA]</scope>
    <source>
        <strain evidence="5">CCM 2050</strain>
    </source>
</reference>
<feature type="domain" description="Dynamin N-terminal" evidence="3">
    <location>
        <begin position="123"/>
        <end position="306"/>
    </location>
</feature>
<name>A0ABW1W711_9GAMM</name>
<accession>A0ABW1W711</accession>
<dbReference type="Gene3D" id="3.40.50.300">
    <property type="entry name" value="P-loop containing nucleotide triphosphate hydrolases"/>
    <property type="match status" value="1"/>
</dbReference>
<feature type="coiled-coil region" evidence="1">
    <location>
        <begin position="181"/>
        <end position="209"/>
    </location>
</feature>
<dbReference type="PANTHER" id="PTHR42698:SF1">
    <property type="entry name" value="GTPASE ERA, MITOCHONDRIAL"/>
    <property type="match status" value="1"/>
</dbReference>
<dbReference type="InterPro" id="IPR027417">
    <property type="entry name" value="P-loop_NTPase"/>
</dbReference>
<dbReference type="Pfam" id="PF00350">
    <property type="entry name" value="Dynamin_N"/>
    <property type="match status" value="1"/>
</dbReference>
<dbReference type="Proteomes" id="UP001596264">
    <property type="component" value="Unassembled WGS sequence"/>
</dbReference>
<keyword evidence="5" id="KW-1185">Reference proteome</keyword>
<keyword evidence="2" id="KW-1133">Transmembrane helix</keyword>
<dbReference type="SUPFAM" id="SSF52540">
    <property type="entry name" value="P-loop containing nucleoside triphosphate hydrolases"/>
    <property type="match status" value="1"/>
</dbReference>
<evidence type="ECO:0000259" key="3">
    <source>
        <dbReference type="Pfam" id="PF00350"/>
    </source>
</evidence>
<evidence type="ECO:0000256" key="2">
    <source>
        <dbReference type="SAM" id="Phobius"/>
    </source>
</evidence>
<evidence type="ECO:0000256" key="1">
    <source>
        <dbReference type="SAM" id="Coils"/>
    </source>
</evidence>
<evidence type="ECO:0000313" key="4">
    <source>
        <dbReference type="EMBL" id="MFC6380845.1"/>
    </source>
</evidence>
<dbReference type="InterPro" id="IPR045063">
    <property type="entry name" value="Dynamin_N"/>
</dbReference>
<comment type="caution">
    <text evidence="4">The sequence shown here is derived from an EMBL/GenBank/DDBJ whole genome shotgun (WGS) entry which is preliminary data.</text>
</comment>
<feature type="transmembrane region" description="Helical" evidence="2">
    <location>
        <begin position="579"/>
        <end position="609"/>
    </location>
</feature>
<sequence>MTKKLSDQLLTEQSLLDTYRHSLDNVLKNYPTLENGFDLSLKKDHRKQMDKNDERLQEIKLNFLNFLQEKYNNTFSIIDDLQGYASSTSREKSEFDKFINEAKSLSSEILATKNDMLQPFSLYVIGAGKAGKSTLINALVGQDVATVGVLPKTWKVDRFFDADTKQAIIHYKDGSPTTITNQKEAKEIVQAEEKKRKDSEKEILAKRREHYRLYPNLTLEEKEGITRNLNDLYLYRSNIRQIEWAIDVDSKSKSILNKFSIIDTPGVGQNHSGKDTINYVGEDVTAFSQADGMIWVLDATTLAAATPEALLRDFEETSDGITTTNKIAVLNRIDLIRNATGDEGVKRAEQAAKKLLGGFFTKIIPFSAKDAFDAVINNDEDKLYRSGYDEIFKGVNHVFSKESTNRISQKSERLNKNLMHRYDRDLNPYLERLKVDETLLNTSYQLLQESLRDLQTDLGNAKINFLDAYKTEVEAGINNYAVSYLDIVEDRERNTFLNEHIFKMEDMQQGLNRLLNDNQQYTSDFVTGQKKLNNKKFKRFKHLSETLYPMAIGDYDKKSSALTMNASDINFSGEDETSMLIGGGLAVAGMILLGPIGLLAGAADVFFGFSKGRKINAAKSKLTQHLTANILALLSEQIDSVFQKLLDNAEKEIKESLFQIFSQLHFEPTPSNFKHVKQLTTQLKEKLNLTYKNNQKMPEENIQLKPSLSLYLLRQKNANKA</sequence>
<organism evidence="4 5">
    <name type="scientific">Psychrobacter glacincola</name>
    <dbReference type="NCBI Taxonomy" id="56810"/>
    <lineage>
        <taxon>Bacteria</taxon>
        <taxon>Pseudomonadati</taxon>
        <taxon>Pseudomonadota</taxon>
        <taxon>Gammaproteobacteria</taxon>
        <taxon>Moraxellales</taxon>
        <taxon>Moraxellaceae</taxon>
        <taxon>Psychrobacter</taxon>
    </lineage>
</organism>
<dbReference type="PANTHER" id="PTHR42698">
    <property type="entry name" value="GTPASE ERA"/>
    <property type="match status" value="1"/>
</dbReference>
<protein>
    <submittedName>
        <fullName evidence="4">Dynamin family protein</fullName>
    </submittedName>
</protein>
<keyword evidence="1" id="KW-0175">Coiled coil</keyword>
<keyword evidence="2" id="KW-0812">Transmembrane</keyword>
<proteinExistence type="predicted"/>
<keyword evidence="2" id="KW-0472">Membrane</keyword>
<gene>
    <name evidence="4" type="ORF">ACFP58_05080</name>
</gene>
<dbReference type="EMBL" id="JBHSTZ010000014">
    <property type="protein sequence ID" value="MFC6380845.1"/>
    <property type="molecule type" value="Genomic_DNA"/>
</dbReference>
<dbReference type="RefSeq" id="WP_201561171.1">
    <property type="nucleotide sequence ID" value="NZ_CAJGZK010000001.1"/>
</dbReference>